<keyword evidence="7 16" id="KW-0812">Transmembrane</keyword>
<comment type="caution">
    <text evidence="18">The sequence shown here is derived from an EMBL/GenBank/DDBJ whole genome shotgun (WGS) entry which is preliminary data.</text>
</comment>
<dbReference type="CDD" id="cd03875">
    <property type="entry name" value="M28_Fxna_like"/>
    <property type="match status" value="1"/>
</dbReference>
<keyword evidence="13 16" id="KW-0472">Membrane</keyword>
<keyword evidence="12" id="KW-0482">Metalloprotease</keyword>
<evidence type="ECO:0000256" key="4">
    <source>
        <dbReference type="ARBA" id="ARBA00010918"/>
    </source>
</evidence>
<keyword evidence="11 16" id="KW-1133">Transmembrane helix</keyword>
<evidence type="ECO:0000259" key="17">
    <source>
        <dbReference type="Pfam" id="PF04389"/>
    </source>
</evidence>
<evidence type="ECO:0000313" key="19">
    <source>
        <dbReference type="Proteomes" id="UP001479436"/>
    </source>
</evidence>
<dbReference type="SUPFAM" id="SSF53187">
    <property type="entry name" value="Zn-dependent exopeptidases"/>
    <property type="match status" value="1"/>
</dbReference>
<evidence type="ECO:0000313" key="18">
    <source>
        <dbReference type="EMBL" id="KAK9764155.1"/>
    </source>
</evidence>
<keyword evidence="9 15" id="KW-0378">Hydrolase</keyword>
<protein>
    <recommendedName>
        <fullName evidence="15">Peptide hydrolase</fullName>
        <ecNumber evidence="15">3.4.-.-</ecNumber>
    </recommendedName>
</protein>
<feature type="transmembrane region" description="Helical" evidence="16">
    <location>
        <begin position="12"/>
        <end position="30"/>
    </location>
</feature>
<evidence type="ECO:0000256" key="8">
    <source>
        <dbReference type="ARBA" id="ARBA00022723"/>
    </source>
</evidence>
<evidence type="ECO:0000256" key="6">
    <source>
        <dbReference type="ARBA" id="ARBA00022670"/>
    </source>
</evidence>
<dbReference type="Proteomes" id="UP001479436">
    <property type="component" value="Unassembled WGS sequence"/>
</dbReference>
<keyword evidence="10 15" id="KW-0862">Zinc</keyword>
<comment type="subcellular location">
    <subcellularLocation>
        <location evidence="3">Vacuole membrane</location>
        <topology evidence="3">Multi-pass membrane protein</topology>
    </subcellularLocation>
</comment>
<feature type="transmembrane region" description="Helical" evidence="16">
    <location>
        <begin position="429"/>
        <end position="455"/>
    </location>
</feature>
<comment type="function">
    <text evidence="2">May be involved in vacuolar sorting and osmoregulation.</text>
</comment>
<evidence type="ECO:0000256" key="10">
    <source>
        <dbReference type="ARBA" id="ARBA00022833"/>
    </source>
</evidence>
<evidence type="ECO:0000256" key="11">
    <source>
        <dbReference type="ARBA" id="ARBA00022989"/>
    </source>
</evidence>
<dbReference type="EC" id="3.4.-.-" evidence="15"/>
<dbReference type="PANTHER" id="PTHR12147:SF58">
    <property type="entry name" value="VACUOLAR MEMBRANE PROTEASE"/>
    <property type="match status" value="1"/>
</dbReference>
<dbReference type="EMBL" id="JASJQH010000483">
    <property type="protein sequence ID" value="KAK9764155.1"/>
    <property type="molecule type" value="Genomic_DNA"/>
</dbReference>
<evidence type="ECO:0000256" key="9">
    <source>
        <dbReference type="ARBA" id="ARBA00022801"/>
    </source>
</evidence>
<keyword evidence="6 15" id="KW-0645">Protease</keyword>
<evidence type="ECO:0000256" key="2">
    <source>
        <dbReference type="ARBA" id="ARBA00003273"/>
    </source>
</evidence>
<gene>
    <name evidence="18" type="ORF">K7432_008578</name>
</gene>
<reference evidence="18 19" key="1">
    <citation type="submission" date="2023-04" db="EMBL/GenBank/DDBJ databases">
        <title>Genome of Basidiobolus ranarum AG-B5.</title>
        <authorList>
            <person name="Stajich J.E."/>
            <person name="Carter-House D."/>
            <person name="Gryganskyi A."/>
        </authorList>
    </citation>
    <scope>NUCLEOTIDE SEQUENCE [LARGE SCALE GENOMIC DNA]</scope>
    <source>
        <strain evidence="18 19">AG-B5</strain>
    </source>
</reference>
<keyword evidence="8 15" id="KW-0479">Metal-binding</keyword>
<keyword evidence="5" id="KW-0926">Vacuole</keyword>
<feature type="transmembrane region" description="Helical" evidence="16">
    <location>
        <begin position="350"/>
        <end position="367"/>
    </location>
</feature>
<dbReference type="InterPro" id="IPR007484">
    <property type="entry name" value="Peptidase_M28"/>
</dbReference>
<feature type="transmembrane region" description="Helical" evidence="16">
    <location>
        <begin position="575"/>
        <end position="595"/>
    </location>
</feature>
<evidence type="ECO:0000256" key="13">
    <source>
        <dbReference type="ARBA" id="ARBA00023136"/>
    </source>
</evidence>
<comment type="cofactor">
    <cofactor evidence="1">
        <name>Zn(2+)</name>
        <dbReference type="ChEBI" id="CHEBI:29105"/>
    </cofactor>
</comment>
<feature type="transmembrane region" description="Helical" evidence="16">
    <location>
        <begin position="540"/>
        <end position="563"/>
    </location>
</feature>
<comment type="similarity">
    <text evidence="4 15">Belongs to the peptidase M28 family.</text>
</comment>
<dbReference type="InterPro" id="IPR048024">
    <property type="entry name" value="Fxna-like_M28_dom"/>
</dbReference>
<evidence type="ECO:0000256" key="15">
    <source>
        <dbReference type="RuleBase" id="RU361240"/>
    </source>
</evidence>
<evidence type="ECO:0000256" key="7">
    <source>
        <dbReference type="ARBA" id="ARBA00022692"/>
    </source>
</evidence>
<sequence>MLYLPSKNASIVYSFLIAVYALTFTIVSYVRESLPAALPDNEISDFSAMRAWKQLEQFTTEPHPFNSETNLKTQEYLSKVLLELSERGKALNRKVELDINDNSTYTGFSLSGGPYSGWRYFESSNLLLRIEGTKQRSEALLISAHFDSVPFSHGVTDNGIGVVVALEVARSIIENPIADTVILNLNNCEETGLLGSEGFMKHPWSKDVRAFINLEGAGAGGKSMVFRSSDLPLNQFYSQSPFPHTSVIANDVFKLGLIRSSTDFQVYAYRYNIPGLDIAFYKRRSHYHTLLDNLNFTSPRSVQQMGDATLATTKALANSEYLYRDPNQPVEPAVHYDILGKITMVYGFKWYSSINIALLVFIPLFYFRGYRHMNQQIARKSHQLTLRTFFFPLLRAFVATALTIIFGILFNVLFGFYLSKVNGNVVYGWPTLVMFAFTSTTIWAFAMAQWLWRWLENRHFGSTFVLKSTLSRDRLAFHGMTIVWWFSTLIAVIASAYGMGIFYYVSWLTVAHVVGGFILEGVEFRWSSWNKSNSISTWIWPIRMMVSCIPPLFLIVDIVHILVDSTSQVVADGTPAFMVYVLFSIGFTTCFICVIPWIQRGGSFPNLVSLLTLWVLIMAILTGVLFPYNSEAPIRVFHNAYYEPLTGNSWTILRSACNLPELLESIESTNFNRTCHLDSGIYECSWNSTSKPVFSKLNHEQSPITTHVNTILLSDGRSEKEITIFAPETRTCSFLLNYDPAEEYLINGDLIEEDLNEKDEKSKENIGKNLFVFKREFEKNITLGIRAQQLKTHPISIKCYYDNYRKHLPTFEPFQEAMPDWTIISLRGFGALTVMSDIEA</sequence>
<evidence type="ECO:0000256" key="5">
    <source>
        <dbReference type="ARBA" id="ARBA00022554"/>
    </source>
</evidence>
<keyword evidence="14" id="KW-0325">Glycoprotein</keyword>
<proteinExistence type="inferred from homology"/>
<evidence type="ECO:0000256" key="1">
    <source>
        <dbReference type="ARBA" id="ARBA00001947"/>
    </source>
</evidence>
<name>A0ABR2WRM9_9FUNG</name>
<evidence type="ECO:0000256" key="3">
    <source>
        <dbReference type="ARBA" id="ARBA00004128"/>
    </source>
</evidence>
<dbReference type="InterPro" id="IPR045175">
    <property type="entry name" value="M28_fam"/>
</dbReference>
<dbReference type="PANTHER" id="PTHR12147">
    <property type="entry name" value="METALLOPEPTIDASE M28 FAMILY MEMBER"/>
    <property type="match status" value="1"/>
</dbReference>
<evidence type="ECO:0000256" key="14">
    <source>
        <dbReference type="ARBA" id="ARBA00023180"/>
    </source>
</evidence>
<keyword evidence="19" id="KW-1185">Reference proteome</keyword>
<organism evidence="18 19">
    <name type="scientific">Basidiobolus ranarum</name>
    <dbReference type="NCBI Taxonomy" id="34480"/>
    <lineage>
        <taxon>Eukaryota</taxon>
        <taxon>Fungi</taxon>
        <taxon>Fungi incertae sedis</taxon>
        <taxon>Zoopagomycota</taxon>
        <taxon>Entomophthoromycotina</taxon>
        <taxon>Basidiobolomycetes</taxon>
        <taxon>Basidiobolales</taxon>
        <taxon>Basidiobolaceae</taxon>
        <taxon>Basidiobolus</taxon>
    </lineage>
</organism>
<feature type="transmembrane region" description="Helical" evidence="16">
    <location>
        <begin position="388"/>
        <end position="417"/>
    </location>
</feature>
<feature type="transmembrane region" description="Helical" evidence="16">
    <location>
        <begin position="475"/>
        <end position="495"/>
    </location>
</feature>
<dbReference type="Pfam" id="PF04389">
    <property type="entry name" value="Peptidase_M28"/>
    <property type="match status" value="1"/>
</dbReference>
<accession>A0ABR2WRM9</accession>
<dbReference type="Gene3D" id="3.40.630.10">
    <property type="entry name" value="Zn peptidases"/>
    <property type="match status" value="1"/>
</dbReference>
<feature type="domain" description="Peptidase M28" evidence="17">
    <location>
        <begin position="125"/>
        <end position="312"/>
    </location>
</feature>
<evidence type="ECO:0000256" key="12">
    <source>
        <dbReference type="ARBA" id="ARBA00023049"/>
    </source>
</evidence>
<feature type="transmembrane region" description="Helical" evidence="16">
    <location>
        <begin position="607"/>
        <end position="628"/>
    </location>
</feature>
<evidence type="ECO:0000256" key="16">
    <source>
        <dbReference type="SAM" id="Phobius"/>
    </source>
</evidence>